<gene>
    <name evidence="2" type="ORF">OS493_002740</name>
</gene>
<feature type="chain" id="PRO_5040955946" evidence="1">
    <location>
        <begin position="21"/>
        <end position="133"/>
    </location>
</feature>
<evidence type="ECO:0000313" key="3">
    <source>
        <dbReference type="Proteomes" id="UP001163046"/>
    </source>
</evidence>
<dbReference type="Proteomes" id="UP001163046">
    <property type="component" value="Unassembled WGS sequence"/>
</dbReference>
<keyword evidence="3" id="KW-1185">Reference proteome</keyword>
<comment type="caution">
    <text evidence="2">The sequence shown here is derived from an EMBL/GenBank/DDBJ whole genome shotgun (WGS) entry which is preliminary data.</text>
</comment>
<proteinExistence type="predicted"/>
<evidence type="ECO:0000313" key="2">
    <source>
        <dbReference type="EMBL" id="KAJ7365998.1"/>
    </source>
</evidence>
<reference evidence="2" key="1">
    <citation type="submission" date="2023-01" db="EMBL/GenBank/DDBJ databases">
        <title>Genome assembly of the deep-sea coral Lophelia pertusa.</title>
        <authorList>
            <person name="Herrera S."/>
            <person name="Cordes E."/>
        </authorList>
    </citation>
    <scope>NUCLEOTIDE SEQUENCE</scope>
    <source>
        <strain evidence="2">USNM1676648</strain>
        <tissue evidence="2">Polyp</tissue>
    </source>
</reference>
<evidence type="ECO:0000256" key="1">
    <source>
        <dbReference type="SAM" id="SignalP"/>
    </source>
</evidence>
<organism evidence="2 3">
    <name type="scientific">Desmophyllum pertusum</name>
    <dbReference type="NCBI Taxonomy" id="174260"/>
    <lineage>
        <taxon>Eukaryota</taxon>
        <taxon>Metazoa</taxon>
        <taxon>Cnidaria</taxon>
        <taxon>Anthozoa</taxon>
        <taxon>Hexacorallia</taxon>
        <taxon>Scleractinia</taxon>
        <taxon>Caryophylliina</taxon>
        <taxon>Caryophylliidae</taxon>
        <taxon>Desmophyllum</taxon>
    </lineage>
</organism>
<name>A0A9X0CP94_9CNID</name>
<dbReference type="OrthoDB" id="10031947at2759"/>
<dbReference type="AlphaFoldDB" id="A0A9X0CP94"/>
<sequence length="133" mass="14935">MNSAVLFLAVGLLLISGGKLNHLYVNTIIEDFSKGDAKKQLDAALMGEKLHDDMCKDLLESATYETHTLMEIIYDSACQPKGWEGFFNRERRQDNDARNLPIASRNDSQVQGLGLNPKIGWIFQSISYGFHLT</sequence>
<dbReference type="EMBL" id="MU827302">
    <property type="protein sequence ID" value="KAJ7365998.1"/>
    <property type="molecule type" value="Genomic_DNA"/>
</dbReference>
<keyword evidence="1" id="KW-0732">Signal</keyword>
<accession>A0A9X0CP94</accession>
<feature type="signal peptide" evidence="1">
    <location>
        <begin position="1"/>
        <end position="20"/>
    </location>
</feature>
<protein>
    <submittedName>
        <fullName evidence="2">Uncharacterized protein</fullName>
    </submittedName>
</protein>